<dbReference type="RefSeq" id="WP_052220737.1">
    <property type="nucleotide sequence ID" value="NZ_LHUR01000013.1"/>
</dbReference>
<evidence type="ECO:0000313" key="1">
    <source>
        <dbReference type="EMBL" id="KOA20571.1"/>
    </source>
</evidence>
<accession>A0A0L6ZC81</accession>
<dbReference type="PATRIC" id="fig|1121318.3.peg.1168"/>
<comment type="caution">
    <text evidence="1">The sequence shown here is derived from an EMBL/GenBank/DDBJ whole genome shotgun (WGS) entry which is preliminary data.</text>
</comment>
<dbReference type="AlphaFoldDB" id="A0A0L6ZC81"/>
<dbReference type="STRING" id="36844.SAMN04488501_108164"/>
<sequence length="82" mass="9263">MSNIENTSNEQVPKKINTVRLNTASKVTKFMANVINQLNQGKIDPNKARALGYLCSVQLQGIEKAELEKKIEELETKIKGRY</sequence>
<dbReference type="Proteomes" id="UP000037043">
    <property type="component" value="Unassembled WGS sequence"/>
</dbReference>
<reference evidence="2" key="1">
    <citation type="submission" date="2015-08" db="EMBL/GenBank/DDBJ databases">
        <title>Genome sequence of the strict anaerobe Clostridium homopropionicum LuHBu1 (DSM 5847T).</title>
        <authorList>
            <person name="Poehlein A."/>
            <person name="Beck M."/>
            <person name="Schiel-Bengelsdorf B."/>
            <person name="Bengelsdorf F.R."/>
            <person name="Daniel R."/>
            <person name="Duerre P."/>
        </authorList>
    </citation>
    <scope>NUCLEOTIDE SEQUENCE [LARGE SCALE GENOMIC DNA]</scope>
    <source>
        <strain evidence="2">DSM 5847</strain>
    </source>
</reference>
<dbReference type="EMBL" id="LHUR01000013">
    <property type="protein sequence ID" value="KOA20571.1"/>
    <property type="molecule type" value="Genomic_DNA"/>
</dbReference>
<gene>
    <name evidence="1" type="ORF">CLHOM_11590</name>
</gene>
<evidence type="ECO:0000313" key="2">
    <source>
        <dbReference type="Proteomes" id="UP000037043"/>
    </source>
</evidence>
<name>A0A0L6ZC81_9CLOT</name>
<proteinExistence type="predicted"/>
<protein>
    <submittedName>
        <fullName evidence="1">Uncharacterized protein</fullName>
    </submittedName>
</protein>
<organism evidence="1 2">
    <name type="scientific">Clostridium homopropionicum DSM 5847</name>
    <dbReference type="NCBI Taxonomy" id="1121318"/>
    <lineage>
        <taxon>Bacteria</taxon>
        <taxon>Bacillati</taxon>
        <taxon>Bacillota</taxon>
        <taxon>Clostridia</taxon>
        <taxon>Eubacteriales</taxon>
        <taxon>Clostridiaceae</taxon>
        <taxon>Clostridium</taxon>
    </lineage>
</organism>
<keyword evidence="2" id="KW-1185">Reference proteome</keyword>